<dbReference type="SUPFAM" id="SSF47364">
    <property type="entry name" value="Domain of the SRP/SRP receptor G-proteins"/>
    <property type="match status" value="1"/>
</dbReference>
<feature type="domain" description="Signal recognition particle SRP54 helical bundle" evidence="4">
    <location>
        <begin position="1"/>
        <end position="86"/>
    </location>
</feature>
<evidence type="ECO:0000256" key="1">
    <source>
        <dbReference type="ARBA" id="ARBA00004496"/>
    </source>
</evidence>
<dbReference type="GO" id="GO:0048500">
    <property type="term" value="C:signal recognition particle"/>
    <property type="evidence" value="ECO:0007669"/>
    <property type="project" value="InterPro"/>
</dbReference>
<dbReference type="PANTHER" id="PTHR11564">
    <property type="entry name" value="SIGNAL RECOGNITION PARTICLE 54K PROTEIN SRP54"/>
    <property type="match status" value="1"/>
</dbReference>
<sequence length="124" mass="13414">MFDSLSGRLGDVFERLRKRGSLTEDQVNSALREVRVALLEADVALPVAKDFIGKVRSQAIGSIVLKSISPGQMVVKIVHDQLVELLGKDLVPIRLAINPPSVVMMVGLQGSGKTTTAAKLAYRF</sequence>
<dbReference type="SUPFAM" id="SSF52540">
    <property type="entry name" value="P-loop containing nucleoside triphosphate hydrolases"/>
    <property type="match status" value="1"/>
</dbReference>
<reference evidence="5" key="1">
    <citation type="submission" date="2018-05" db="EMBL/GenBank/DDBJ databases">
        <authorList>
            <person name="Lanie J.A."/>
            <person name="Ng W.-L."/>
            <person name="Kazmierczak K.M."/>
            <person name="Andrzejewski T.M."/>
            <person name="Davidsen T.M."/>
            <person name="Wayne K.J."/>
            <person name="Tettelin H."/>
            <person name="Glass J.I."/>
            <person name="Rusch D."/>
            <person name="Podicherti R."/>
            <person name="Tsui H.-C.T."/>
            <person name="Winkler M.E."/>
        </authorList>
    </citation>
    <scope>NUCLEOTIDE SEQUENCE</scope>
</reference>
<evidence type="ECO:0000256" key="3">
    <source>
        <dbReference type="ARBA" id="ARBA00023134"/>
    </source>
</evidence>
<evidence type="ECO:0000256" key="2">
    <source>
        <dbReference type="ARBA" id="ARBA00022741"/>
    </source>
</evidence>
<dbReference type="InterPro" id="IPR036225">
    <property type="entry name" value="SRP/SRP_N"/>
</dbReference>
<evidence type="ECO:0000313" key="5">
    <source>
        <dbReference type="EMBL" id="SVD57693.1"/>
    </source>
</evidence>
<keyword evidence="3" id="KW-0342">GTP-binding</keyword>
<dbReference type="PANTHER" id="PTHR11564:SF5">
    <property type="entry name" value="SIGNAL RECOGNITION PARTICLE SUBUNIT SRP54"/>
    <property type="match status" value="1"/>
</dbReference>
<dbReference type="InterPro" id="IPR013822">
    <property type="entry name" value="Signal_recog_particl_SRP54_hlx"/>
</dbReference>
<name>A0A382WFY2_9ZZZZ</name>
<dbReference type="GO" id="GO:0006614">
    <property type="term" value="P:SRP-dependent cotranslational protein targeting to membrane"/>
    <property type="evidence" value="ECO:0007669"/>
    <property type="project" value="InterPro"/>
</dbReference>
<comment type="subcellular location">
    <subcellularLocation>
        <location evidence="1">Cytoplasm</location>
    </subcellularLocation>
</comment>
<evidence type="ECO:0000259" key="4">
    <source>
        <dbReference type="SMART" id="SM00963"/>
    </source>
</evidence>
<dbReference type="SMART" id="SM00963">
    <property type="entry name" value="SRP54_N"/>
    <property type="match status" value="1"/>
</dbReference>
<dbReference type="InterPro" id="IPR027417">
    <property type="entry name" value="P-loop_NTPase"/>
</dbReference>
<dbReference type="Pfam" id="PF00448">
    <property type="entry name" value="SRP54"/>
    <property type="match status" value="1"/>
</dbReference>
<dbReference type="GO" id="GO:0003924">
    <property type="term" value="F:GTPase activity"/>
    <property type="evidence" value="ECO:0007669"/>
    <property type="project" value="InterPro"/>
</dbReference>
<keyword evidence="2" id="KW-0547">Nucleotide-binding</keyword>
<dbReference type="InterPro" id="IPR042101">
    <property type="entry name" value="SRP54_N_sf"/>
</dbReference>
<organism evidence="5">
    <name type="scientific">marine metagenome</name>
    <dbReference type="NCBI Taxonomy" id="408172"/>
    <lineage>
        <taxon>unclassified sequences</taxon>
        <taxon>metagenomes</taxon>
        <taxon>ecological metagenomes</taxon>
    </lineage>
</organism>
<proteinExistence type="predicted"/>
<dbReference type="AlphaFoldDB" id="A0A382WFY2"/>
<accession>A0A382WFY2</accession>
<dbReference type="Gene3D" id="3.40.50.300">
    <property type="entry name" value="P-loop containing nucleotide triphosphate hydrolases"/>
    <property type="match status" value="1"/>
</dbReference>
<protein>
    <recommendedName>
        <fullName evidence="4">Signal recognition particle SRP54 helical bundle domain-containing protein</fullName>
    </recommendedName>
</protein>
<feature type="non-terminal residue" evidence="5">
    <location>
        <position position="124"/>
    </location>
</feature>
<gene>
    <name evidence="5" type="ORF">METZ01_LOCUS410547</name>
</gene>
<dbReference type="GO" id="GO:0005525">
    <property type="term" value="F:GTP binding"/>
    <property type="evidence" value="ECO:0007669"/>
    <property type="project" value="UniProtKB-KW"/>
</dbReference>
<dbReference type="InterPro" id="IPR022941">
    <property type="entry name" value="SRP54"/>
</dbReference>
<dbReference type="EMBL" id="UINC01159546">
    <property type="protein sequence ID" value="SVD57693.1"/>
    <property type="molecule type" value="Genomic_DNA"/>
</dbReference>
<dbReference type="InterPro" id="IPR000897">
    <property type="entry name" value="SRP54_GTPase_dom"/>
</dbReference>
<dbReference type="Pfam" id="PF02881">
    <property type="entry name" value="SRP54_N"/>
    <property type="match status" value="1"/>
</dbReference>
<dbReference type="Gene3D" id="1.20.120.140">
    <property type="entry name" value="Signal recognition particle SRP54, nucleotide-binding domain"/>
    <property type="match status" value="1"/>
</dbReference>